<feature type="domain" description="CHRD" evidence="1">
    <location>
        <begin position="41"/>
        <end position="159"/>
    </location>
</feature>
<evidence type="ECO:0000313" key="2">
    <source>
        <dbReference type="EMBL" id="RJF97389.1"/>
    </source>
</evidence>
<dbReference type="AlphaFoldDB" id="A0A3A3G930"/>
<evidence type="ECO:0000313" key="3">
    <source>
        <dbReference type="Proteomes" id="UP000265955"/>
    </source>
</evidence>
<dbReference type="InterPro" id="IPR010895">
    <property type="entry name" value="CHRD"/>
</dbReference>
<name>A0A3A3G930_9BURK</name>
<keyword evidence="3" id="KW-1185">Reference proteome</keyword>
<protein>
    <submittedName>
        <fullName evidence="2">CHRD domain-containing protein</fullName>
    </submittedName>
</protein>
<gene>
    <name evidence="2" type="ORF">D3871_01720</name>
</gene>
<dbReference type="PROSITE" id="PS50933">
    <property type="entry name" value="CHRD"/>
    <property type="match status" value="1"/>
</dbReference>
<proteinExistence type="predicted"/>
<dbReference type="Proteomes" id="UP000265955">
    <property type="component" value="Unassembled WGS sequence"/>
</dbReference>
<evidence type="ECO:0000259" key="1">
    <source>
        <dbReference type="PROSITE" id="PS50933"/>
    </source>
</evidence>
<sequence length="204" mass="21761">MFYSVSSCHEEAEMNTFFLRIFYIVCGCLLLSSCGGGHDTALRAFNAILIGAEQVPPTASNAFGTAIVTVNRDSGAMVASIVTTGLNDGEAHLHLGAPGTAGPAQFALTRGQGATVWLASAVLTEAQWLALRSGNFYIDVHSATFPNGEIRGQLVRGFPFSDQIVRLQQARTQSPLVDEQLRQLDEIEDAHDGIFTGIGLTIGF</sequence>
<reference evidence="3" key="1">
    <citation type="submission" date="2018-09" db="EMBL/GenBank/DDBJ databases">
        <authorList>
            <person name="Zhu H."/>
        </authorList>
    </citation>
    <scope>NUCLEOTIDE SEQUENCE [LARGE SCALE GENOMIC DNA]</scope>
    <source>
        <strain evidence="3">K1R23-30</strain>
    </source>
</reference>
<dbReference type="EMBL" id="QYUO01000001">
    <property type="protein sequence ID" value="RJF97389.1"/>
    <property type="molecule type" value="Genomic_DNA"/>
</dbReference>
<dbReference type="SMART" id="SM00754">
    <property type="entry name" value="CHRD"/>
    <property type="match status" value="1"/>
</dbReference>
<accession>A0A3A3G930</accession>
<organism evidence="2 3">
    <name type="scientific">Noviherbaspirillum saxi</name>
    <dbReference type="NCBI Taxonomy" id="2320863"/>
    <lineage>
        <taxon>Bacteria</taxon>
        <taxon>Pseudomonadati</taxon>
        <taxon>Pseudomonadota</taxon>
        <taxon>Betaproteobacteria</taxon>
        <taxon>Burkholderiales</taxon>
        <taxon>Oxalobacteraceae</taxon>
        <taxon>Noviherbaspirillum</taxon>
    </lineage>
</organism>
<comment type="caution">
    <text evidence="2">The sequence shown here is derived from an EMBL/GenBank/DDBJ whole genome shotgun (WGS) entry which is preliminary data.</text>
</comment>
<dbReference type="Pfam" id="PF07452">
    <property type="entry name" value="CHRD"/>
    <property type="match status" value="1"/>
</dbReference>